<protein>
    <submittedName>
        <fullName evidence="1">Uncharacterized protein</fullName>
    </submittedName>
</protein>
<reference evidence="2" key="1">
    <citation type="journal article" date="2019" name="Int. J. Syst. Evol. Microbiol.">
        <title>The Global Catalogue of Microorganisms (GCM) 10K type strain sequencing project: providing services to taxonomists for standard genome sequencing and annotation.</title>
        <authorList>
            <consortium name="The Broad Institute Genomics Platform"/>
            <consortium name="The Broad Institute Genome Sequencing Center for Infectious Disease"/>
            <person name="Wu L."/>
            <person name="Ma J."/>
        </authorList>
    </citation>
    <scope>NUCLEOTIDE SEQUENCE [LARGE SCALE GENOMIC DNA]</scope>
    <source>
        <strain evidence="2">KCTC 52274</strain>
    </source>
</reference>
<dbReference type="Proteomes" id="UP001597319">
    <property type="component" value="Unassembled WGS sequence"/>
</dbReference>
<name>A0ABW5LB32_9FLAO</name>
<evidence type="ECO:0000313" key="1">
    <source>
        <dbReference type="EMBL" id="MFD2562110.1"/>
    </source>
</evidence>
<keyword evidence="2" id="KW-1185">Reference proteome</keyword>
<accession>A0ABW5LB32</accession>
<organism evidence="1 2">
    <name type="scientific">Aquimarina rubra</name>
    <dbReference type="NCBI Taxonomy" id="1920033"/>
    <lineage>
        <taxon>Bacteria</taxon>
        <taxon>Pseudomonadati</taxon>
        <taxon>Bacteroidota</taxon>
        <taxon>Flavobacteriia</taxon>
        <taxon>Flavobacteriales</taxon>
        <taxon>Flavobacteriaceae</taxon>
        <taxon>Aquimarina</taxon>
    </lineage>
</organism>
<proteinExistence type="predicted"/>
<dbReference type="RefSeq" id="WP_378290413.1">
    <property type="nucleotide sequence ID" value="NZ_JBHULE010000008.1"/>
</dbReference>
<dbReference type="EMBL" id="JBHULE010000008">
    <property type="protein sequence ID" value="MFD2562110.1"/>
    <property type="molecule type" value="Genomic_DNA"/>
</dbReference>
<gene>
    <name evidence="1" type="ORF">ACFSR1_05475</name>
</gene>
<evidence type="ECO:0000313" key="2">
    <source>
        <dbReference type="Proteomes" id="UP001597319"/>
    </source>
</evidence>
<sequence length="81" mass="9169">MRDANPELVFYLYEESLGQTAGYLRIPNKGIEKIPLDSPLIIEDSIKLNISADQASYHGILNKSNLVPDQKVMFNYNAQNK</sequence>
<comment type="caution">
    <text evidence="1">The sequence shown here is derived from an EMBL/GenBank/DDBJ whole genome shotgun (WGS) entry which is preliminary data.</text>
</comment>